<sequence length="85" mass="9160">MASDQIDGEVKTFKNLGLCDQLVEAVAKLDWANPTPIQVEAIPHALEGKDLIGLAQTGDSPHAFFAVRSGPTRELAIQISEQFEA</sequence>
<accession>A0AAW1XM77</accession>
<evidence type="ECO:0000256" key="1">
    <source>
        <dbReference type="ARBA" id="ARBA00022741"/>
    </source>
</evidence>
<dbReference type="PANTHER" id="PTHR47959:SF24">
    <property type="entry name" value="ATP-DEPENDENT RNA HELICASE"/>
    <property type="match status" value="1"/>
</dbReference>
<feature type="short sequence motif" description="Q motif" evidence="5">
    <location>
        <begin position="11"/>
        <end position="39"/>
    </location>
</feature>
<dbReference type="PANTHER" id="PTHR47959">
    <property type="entry name" value="ATP-DEPENDENT RNA HELICASE RHLE-RELATED"/>
    <property type="match status" value="1"/>
</dbReference>
<comment type="caution">
    <text evidence="7">The sequence shown here is derived from an EMBL/GenBank/DDBJ whole genome shotgun (WGS) entry which is preliminary data.</text>
</comment>
<keyword evidence="2" id="KW-0378">Hydrolase</keyword>
<evidence type="ECO:0000313" key="7">
    <source>
        <dbReference type="EMBL" id="KAK9937461.1"/>
    </source>
</evidence>
<evidence type="ECO:0000256" key="3">
    <source>
        <dbReference type="ARBA" id="ARBA00022806"/>
    </source>
</evidence>
<name>A0AAW1XM77_RUBAR</name>
<dbReference type="GO" id="GO:0016787">
    <property type="term" value="F:hydrolase activity"/>
    <property type="evidence" value="ECO:0007669"/>
    <property type="project" value="UniProtKB-KW"/>
</dbReference>
<keyword evidence="1" id="KW-0547">Nucleotide-binding</keyword>
<protein>
    <recommendedName>
        <fullName evidence="6">DEAD-box RNA helicase Q domain-containing protein</fullName>
    </recommendedName>
</protein>
<dbReference type="GO" id="GO:0003724">
    <property type="term" value="F:RNA helicase activity"/>
    <property type="evidence" value="ECO:0007669"/>
    <property type="project" value="InterPro"/>
</dbReference>
<evidence type="ECO:0000256" key="5">
    <source>
        <dbReference type="PROSITE-ProRule" id="PRU00552"/>
    </source>
</evidence>
<dbReference type="EMBL" id="JBEDUW010000003">
    <property type="protein sequence ID" value="KAK9937461.1"/>
    <property type="molecule type" value="Genomic_DNA"/>
</dbReference>
<dbReference type="PROSITE" id="PS51195">
    <property type="entry name" value="Q_MOTIF"/>
    <property type="match status" value="1"/>
</dbReference>
<evidence type="ECO:0000313" key="8">
    <source>
        <dbReference type="Proteomes" id="UP001457282"/>
    </source>
</evidence>
<evidence type="ECO:0000259" key="6">
    <source>
        <dbReference type="PROSITE" id="PS51195"/>
    </source>
</evidence>
<proteinExistence type="predicted"/>
<dbReference type="GO" id="GO:0005524">
    <property type="term" value="F:ATP binding"/>
    <property type="evidence" value="ECO:0007669"/>
    <property type="project" value="UniProtKB-KW"/>
</dbReference>
<dbReference type="AlphaFoldDB" id="A0AAW1XM77"/>
<dbReference type="Gene3D" id="3.40.50.300">
    <property type="entry name" value="P-loop containing nucleotide triphosphate hydrolases"/>
    <property type="match status" value="1"/>
</dbReference>
<keyword evidence="4" id="KW-0067">ATP-binding</keyword>
<dbReference type="Proteomes" id="UP001457282">
    <property type="component" value="Unassembled WGS sequence"/>
</dbReference>
<dbReference type="SUPFAM" id="SSF52540">
    <property type="entry name" value="P-loop containing nucleoside triphosphate hydrolases"/>
    <property type="match status" value="1"/>
</dbReference>
<dbReference type="InterPro" id="IPR050079">
    <property type="entry name" value="DEAD_box_RNA_helicase"/>
</dbReference>
<reference evidence="7 8" key="1">
    <citation type="journal article" date="2023" name="G3 (Bethesda)">
        <title>A chromosome-length genome assembly and annotation of blackberry (Rubus argutus, cv. 'Hillquist').</title>
        <authorList>
            <person name="Bruna T."/>
            <person name="Aryal R."/>
            <person name="Dudchenko O."/>
            <person name="Sargent D.J."/>
            <person name="Mead D."/>
            <person name="Buti M."/>
            <person name="Cavallini A."/>
            <person name="Hytonen T."/>
            <person name="Andres J."/>
            <person name="Pham M."/>
            <person name="Weisz D."/>
            <person name="Mascagni F."/>
            <person name="Usai G."/>
            <person name="Natali L."/>
            <person name="Bassil N."/>
            <person name="Fernandez G.E."/>
            <person name="Lomsadze A."/>
            <person name="Armour M."/>
            <person name="Olukolu B."/>
            <person name="Poorten T."/>
            <person name="Britton C."/>
            <person name="Davik J."/>
            <person name="Ashrafi H."/>
            <person name="Aiden E.L."/>
            <person name="Borodovsky M."/>
            <person name="Worthington M."/>
        </authorList>
    </citation>
    <scope>NUCLEOTIDE SEQUENCE [LARGE SCALE GENOMIC DNA]</scope>
    <source>
        <strain evidence="7">PI 553951</strain>
    </source>
</reference>
<feature type="domain" description="DEAD-box RNA helicase Q" evidence="6">
    <location>
        <begin position="11"/>
        <end position="39"/>
    </location>
</feature>
<evidence type="ECO:0000256" key="4">
    <source>
        <dbReference type="ARBA" id="ARBA00022840"/>
    </source>
</evidence>
<keyword evidence="8" id="KW-1185">Reference proteome</keyword>
<gene>
    <name evidence="7" type="ORF">M0R45_014249</name>
</gene>
<dbReference type="InterPro" id="IPR014014">
    <property type="entry name" value="RNA_helicase_DEAD_Q_motif"/>
</dbReference>
<dbReference type="InterPro" id="IPR027417">
    <property type="entry name" value="P-loop_NTPase"/>
</dbReference>
<dbReference type="GO" id="GO:0005829">
    <property type="term" value="C:cytosol"/>
    <property type="evidence" value="ECO:0007669"/>
    <property type="project" value="TreeGrafter"/>
</dbReference>
<keyword evidence="3" id="KW-0347">Helicase</keyword>
<evidence type="ECO:0000256" key="2">
    <source>
        <dbReference type="ARBA" id="ARBA00022801"/>
    </source>
</evidence>
<organism evidence="7 8">
    <name type="scientific">Rubus argutus</name>
    <name type="common">Southern blackberry</name>
    <dbReference type="NCBI Taxonomy" id="59490"/>
    <lineage>
        <taxon>Eukaryota</taxon>
        <taxon>Viridiplantae</taxon>
        <taxon>Streptophyta</taxon>
        <taxon>Embryophyta</taxon>
        <taxon>Tracheophyta</taxon>
        <taxon>Spermatophyta</taxon>
        <taxon>Magnoliopsida</taxon>
        <taxon>eudicotyledons</taxon>
        <taxon>Gunneridae</taxon>
        <taxon>Pentapetalae</taxon>
        <taxon>rosids</taxon>
        <taxon>fabids</taxon>
        <taxon>Rosales</taxon>
        <taxon>Rosaceae</taxon>
        <taxon>Rosoideae</taxon>
        <taxon>Rosoideae incertae sedis</taxon>
        <taxon>Rubus</taxon>
    </lineage>
</organism>